<dbReference type="RefSeq" id="WP_151161964.1">
    <property type="nucleotide sequence ID" value="NZ_WKJO01000001.1"/>
</dbReference>
<evidence type="ECO:0000256" key="1">
    <source>
        <dbReference type="SAM" id="Phobius"/>
    </source>
</evidence>
<keyword evidence="3" id="KW-1185">Reference proteome</keyword>
<organism evidence="2 3">
    <name type="scientific">Haloferax litoreum</name>
    <dbReference type="NCBI Taxonomy" id="2666140"/>
    <lineage>
        <taxon>Archaea</taxon>
        <taxon>Methanobacteriati</taxon>
        <taxon>Methanobacteriota</taxon>
        <taxon>Stenosarchaea group</taxon>
        <taxon>Halobacteria</taxon>
        <taxon>Halobacteriales</taxon>
        <taxon>Haloferacaceae</taxon>
        <taxon>Haloferax</taxon>
    </lineage>
</organism>
<dbReference type="EMBL" id="WKJO01000001">
    <property type="protein sequence ID" value="MRX21359.1"/>
    <property type="molecule type" value="Genomic_DNA"/>
</dbReference>
<comment type="caution">
    <text evidence="2">The sequence shown here is derived from an EMBL/GenBank/DDBJ whole genome shotgun (WGS) entry which is preliminary data.</text>
</comment>
<accession>A0A6A8GEL1</accession>
<reference evidence="2 3" key="1">
    <citation type="submission" date="2019-11" db="EMBL/GenBank/DDBJ databases">
        <title>Whole genome sequence of Haloferax sp. MBLA0076.</title>
        <authorList>
            <person name="Seo M.-J."/>
            <person name="Cho E.-S."/>
        </authorList>
    </citation>
    <scope>NUCLEOTIDE SEQUENCE [LARGE SCALE GENOMIC DNA]</scope>
    <source>
        <strain evidence="2 3">MBLA0076</strain>
    </source>
</reference>
<sequence>MNTTALLAAFGFATAGLVLIRSPERALAFKRRQTVNDPTLTATGRRQFEAVGVFLFVLAFGFLLLAFAN</sequence>
<name>A0A6A8GEL1_9EURY</name>
<keyword evidence="1" id="KW-0812">Transmembrane</keyword>
<dbReference type="AlphaFoldDB" id="A0A6A8GEL1"/>
<proteinExistence type="predicted"/>
<keyword evidence="1" id="KW-0472">Membrane</keyword>
<dbReference type="Proteomes" id="UP000439022">
    <property type="component" value="Unassembled WGS sequence"/>
</dbReference>
<protein>
    <submittedName>
        <fullName evidence="2">Uncharacterized protein</fullName>
    </submittedName>
</protein>
<feature type="transmembrane region" description="Helical" evidence="1">
    <location>
        <begin position="50"/>
        <end position="68"/>
    </location>
</feature>
<evidence type="ECO:0000313" key="2">
    <source>
        <dbReference type="EMBL" id="MRX21359.1"/>
    </source>
</evidence>
<keyword evidence="1" id="KW-1133">Transmembrane helix</keyword>
<gene>
    <name evidence="2" type="ORF">GJR96_05205</name>
</gene>
<evidence type="ECO:0000313" key="3">
    <source>
        <dbReference type="Proteomes" id="UP000439022"/>
    </source>
</evidence>